<accession>A0ABQ0DIT3</accession>
<evidence type="ECO:0000313" key="7">
    <source>
        <dbReference type="Proteomes" id="UP001628156"/>
    </source>
</evidence>
<dbReference type="InterPro" id="IPR032324">
    <property type="entry name" value="Clp1_N"/>
</dbReference>
<feature type="domain" description="Clp1 P-loop" evidence="5">
    <location>
        <begin position="113"/>
        <end position="300"/>
    </location>
</feature>
<dbReference type="InterPro" id="IPR027417">
    <property type="entry name" value="P-loop_NTPase"/>
</dbReference>
<dbReference type="PANTHER" id="PTHR12755:SF6">
    <property type="entry name" value="POLYRIBONUCLEOTIDE 5'-HYDROXYL-KINASE CLP1"/>
    <property type="match status" value="1"/>
</dbReference>
<dbReference type="InterPro" id="IPR038238">
    <property type="entry name" value="Clp1_C_sf"/>
</dbReference>
<proteinExistence type="predicted"/>
<dbReference type="Gene3D" id="3.40.50.300">
    <property type="entry name" value="P-loop containing nucleotide triphosphate hydrolases"/>
    <property type="match status" value="1"/>
</dbReference>
<dbReference type="Pfam" id="PF16573">
    <property type="entry name" value="CLP1_N"/>
    <property type="match status" value="1"/>
</dbReference>
<sequence length="429" mass="48043">MTTSTNDIKTVHVNKGKELRIITGENFTFKILKGQMEWNGCELSNGTAQSIQQNTWLSFYAIEESDVEIVNSKSCYIGIKSVVEEYYSIFNNLNDNRSHFAEDEPAQIILITGPARSGKTTFALHQLNYQVQYGYNPLFVDLSLSTNIITLPGCIGCTVVSNTFSPTTQLDYNFNQPLVYCCGTTKIEDKNPLYYHYIELLAANCLTKMNSDQSVKKSGMIIRCPFISMEVIKKVVNSFKVDLVYVMDSEQLLNEIESSQFDHCVTSSFVNKPAGIPLCIEYNSFIRRLQHRAVNNYFYGCSPESPLCPRSSVLLSSSAKVVTIKSLNNENAGFLPIGQPASQKPYVEEKDRQDMKKNDVYALLNCTTVDEVLNDTTNVIGFVTVENIGISTEDQNILSLQIEILSPHPVEELPSTVLVATGMKIEHDI</sequence>
<dbReference type="PANTHER" id="PTHR12755">
    <property type="entry name" value="CLEAVAGE/POLYADENYLATION FACTOR IA SUBUNIT CLP1P"/>
    <property type="match status" value="1"/>
</dbReference>
<evidence type="ECO:0000259" key="5">
    <source>
        <dbReference type="Pfam" id="PF16575"/>
    </source>
</evidence>
<reference evidence="6 7" key="1">
    <citation type="journal article" date="2019" name="PLoS Negl. Trop. Dis.">
        <title>Whole genome sequencing of Entamoeba nuttalli reveals mammalian host-related molecular signatures and a novel octapeptide-repeat surface protein.</title>
        <authorList>
            <person name="Tanaka M."/>
            <person name="Makiuchi T."/>
            <person name="Komiyama T."/>
            <person name="Shiina T."/>
            <person name="Osaki K."/>
            <person name="Tachibana H."/>
        </authorList>
    </citation>
    <scope>NUCLEOTIDE SEQUENCE [LARGE SCALE GENOMIC DNA]</scope>
    <source>
        <strain evidence="6 7">P19-061405</strain>
    </source>
</reference>
<dbReference type="InterPro" id="IPR045116">
    <property type="entry name" value="Clp1/Grc3"/>
</dbReference>
<gene>
    <name evidence="6" type="ORF">ENUP19_0121G0094</name>
</gene>
<dbReference type="Gene3D" id="2.40.30.330">
    <property type="entry name" value="Pre-mRNA cleavage complex subunit Clp1, C-terminal domain"/>
    <property type="match status" value="1"/>
</dbReference>
<protein>
    <recommendedName>
        <fullName evidence="8">ATP/GTP-binding protein</fullName>
    </recommendedName>
</protein>
<evidence type="ECO:0000259" key="3">
    <source>
        <dbReference type="Pfam" id="PF06807"/>
    </source>
</evidence>
<comment type="caution">
    <text evidence="6">The sequence shown here is derived from an EMBL/GenBank/DDBJ whole genome shotgun (WGS) entry which is preliminary data.</text>
</comment>
<evidence type="ECO:0000259" key="4">
    <source>
        <dbReference type="Pfam" id="PF16573"/>
    </source>
</evidence>
<dbReference type="EMBL" id="BAAFRS010000121">
    <property type="protein sequence ID" value="GAB1222740.1"/>
    <property type="molecule type" value="Genomic_DNA"/>
</dbReference>
<name>A0ABQ0DIT3_9EUKA</name>
<dbReference type="Pfam" id="PF16575">
    <property type="entry name" value="CLP1_P"/>
    <property type="match status" value="1"/>
</dbReference>
<dbReference type="InterPro" id="IPR032319">
    <property type="entry name" value="CLP1_P"/>
</dbReference>
<dbReference type="SUPFAM" id="SSF52540">
    <property type="entry name" value="P-loop containing nucleoside triphosphate hydrolases"/>
    <property type="match status" value="1"/>
</dbReference>
<evidence type="ECO:0000256" key="2">
    <source>
        <dbReference type="ARBA" id="ARBA00022840"/>
    </source>
</evidence>
<keyword evidence="2" id="KW-0067">ATP-binding</keyword>
<feature type="domain" description="Clp1 C-terminal" evidence="3">
    <location>
        <begin position="307"/>
        <end position="422"/>
    </location>
</feature>
<dbReference type="Proteomes" id="UP001628156">
    <property type="component" value="Unassembled WGS sequence"/>
</dbReference>
<evidence type="ECO:0000313" key="6">
    <source>
        <dbReference type="EMBL" id="GAB1222740.1"/>
    </source>
</evidence>
<feature type="domain" description="Clp1 N-terminal" evidence="4">
    <location>
        <begin position="13"/>
        <end position="98"/>
    </location>
</feature>
<keyword evidence="1" id="KW-0547">Nucleotide-binding</keyword>
<dbReference type="InterPro" id="IPR010655">
    <property type="entry name" value="Clp1_C"/>
</dbReference>
<dbReference type="Pfam" id="PF06807">
    <property type="entry name" value="Clp1"/>
    <property type="match status" value="1"/>
</dbReference>
<organism evidence="6 7">
    <name type="scientific">Entamoeba nuttalli</name>
    <dbReference type="NCBI Taxonomy" id="412467"/>
    <lineage>
        <taxon>Eukaryota</taxon>
        <taxon>Amoebozoa</taxon>
        <taxon>Evosea</taxon>
        <taxon>Archamoebae</taxon>
        <taxon>Mastigamoebida</taxon>
        <taxon>Entamoebidae</taxon>
        <taxon>Entamoeba</taxon>
    </lineage>
</organism>
<evidence type="ECO:0008006" key="8">
    <source>
        <dbReference type="Google" id="ProtNLM"/>
    </source>
</evidence>
<evidence type="ECO:0000256" key="1">
    <source>
        <dbReference type="ARBA" id="ARBA00022741"/>
    </source>
</evidence>
<keyword evidence="7" id="KW-1185">Reference proteome</keyword>